<sequence>MRNHLLNPATRYLHAVENVEPAMCSMPPNTRLNADAVEGCQYFEVEHFTAAQWRSNEPDAHAPFQQRRRAARIIVLEPQADCVNTRVLGARFELLALSLASEIGEQVECGVHAHGAPQKSTALAFLEASVTVTWSVEAWQESSAASKCMSRHSPRMSLFDMVRARFGAYSWKSASSMSFGVVASVG</sequence>
<reference evidence="1 2" key="1">
    <citation type="journal article" date="2012" name="PLoS Pathog.">
        <title>Diverse lifestyles and strategies of plant pathogenesis encoded in the genomes of eighteen Dothideomycetes fungi.</title>
        <authorList>
            <person name="Ohm R.A."/>
            <person name="Feau N."/>
            <person name="Henrissat B."/>
            <person name="Schoch C.L."/>
            <person name="Horwitz B.A."/>
            <person name="Barry K.W."/>
            <person name="Condon B.J."/>
            <person name="Copeland A.C."/>
            <person name="Dhillon B."/>
            <person name="Glaser F."/>
            <person name="Hesse C.N."/>
            <person name="Kosti I."/>
            <person name="LaButti K."/>
            <person name="Lindquist E.A."/>
            <person name="Lucas S."/>
            <person name="Salamov A.A."/>
            <person name="Bradshaw R.E."/>
            <person name="Ciuffetti L."/>
            <person name="Hamelin R.C."/>
            <person name="Kema G.H.J."/>
            <person name="Lawrence C."/>
            <person name="Scott J.A."/>
            <person name="Spatafora J.W."/>
            <person name="Turgeon B.G."/>
            <person name="de Wit P.J.G.M."/>
            <person name="Zhong S."/>
            <person name="Goodwin S.B."/>
            <person name="Grigoriev I.V."/>
        </authorList>
    </citation>
    <scope>NUCLEOTIDE SEQUENCE [LARGE SCALE GENOMIC DNA]</scope>
    <source>
        <strain evidence="1 2">UAMH 10762</strain>
    </source>
</reference>
<dbReference type="HOGENOM" id="CLU_1454129_0_0_1"/>
<keyword evidence="2" id="KW-1185">Reference proteome</keyword>
<name>M2LCR4_BAUPA</name>
<organism evidence="1 2">
    <name type="scientific">Baudoinia panamericana (strain UAMH 10762)</name>
    <name type="common">Angels' share fungus</name>
    <name type="synonym">Baudoinia compniacensis (strain UAMH 10762)</name>
    <dbReference type="NCBI Taxonomy" id="717646"/>
    <lineage>
        <taxon>Eukaryota</taxon>
        <taxon>Fungi</taxon>
        <taxon>Dikarya</taxon>
        <taxon>Ascomycota</taxon>
        <taxon>Pezizomycotina</taxon>
        <taxon>Dothideomycetes</taxon>
        <taxon>Dothideomycetidae</taxon>
        <taxon>Mycosphaerellales</taxon>
        <taxon>Teratosphaeriaceae</taxon>
        <taxon>Baudoinia</taxon>
    </lineage>
</organism>
<accession>M2LCR4</accession>
<evidence type="ECO:0000313" key="1">
    <source>
        <dbReference type="EMBL" id="EMC91762.1"/>
    </source>
</evidence>
<dbReference type="AlphaFoldDB" id="M2LCR4"/>
<dbReference type="EMBL" id="KB445563">
    <property type="protein sequence ID" value="EMC91762.1"/>
    <property type="molecule type" value="Genomic_DNA"/>
</dbReference>
<proteinExistence type="predicted"/>
<dbReference type="Proteomes" id="UP000011761">
    <property type="component" value="Unassembled WGS sequence"/>
</dbReference>
<evidence type="ECO:0000313" key="2">
    <source>
        <dbReference type="Proteomes" id="UP000011761"/>
    </source>
</evidence>
<dbReference type="GeneID" id="19111206"/>
<gene>
    <name evidence="1" type="ORF">BAUCODRAFT_303627</name>
</gene>
<dbReference type="KEGG" id="bcom:BAUCODRAFT_303627"/>
<dbReference type="RefSeq" id="XP_007681207.1">
    <property type="nucleotide sequence ID" value="XM_007683017.1"/>
</dbReference>
<protein>
    <submittedName>
        <fullName evidence="1">Uncharacterized protein</fullName>
    </submittedName>
</protein>